<feature type="domain" description="Penicillin-binding protein transpeptidase" evidence="13">
    <location>
        <begin position="293"/>
        <end position="506"/>
    </location>
</feature>
<proteinExistence type="inferred from homology"/>
<dbReference type="OrthoDB" id="9766909at2"/>
<evidence type="ECO:0000256" key="11">
    <source>
        <dbReference type="ARBA" id="ARBA00049902"/>
    </source>
</evidence>
<comment type="similarity">
    <text evidence="2">In the C-terminal section; belongs to the transpeptidase family.</text>
</comment>
<dbReference type="InterPro" id="IPR009647">
    <property type="entry name" value="PBP_C"/>
</dbReference>
<dbReference type="GO" id="GO:0009252">
    <property type="term" value="P:peptidoglycan biosynthetic process"/>
    <property type="evidence" value="ECO:0007669"/>
    <property type="project" value="UniProtKB-UniPathway"/>
</dbReference>
<feature type="domain" description="Glycosyl transferase family 51" evidence="14">
    <location>
        <begin position="49"/>
        <end position="216"/>
    </location>
</feature>
<dbReference type="Pfam" id="PF00912">
    <property type="entry name" value="Transgly"/>
    <property type="match status" value="1"/>
</dbReference>
<dbReference type="GO" id="GO:0008658">
    <property type="term" value="F:penicillin binding"/>
    <property type="evidence" value="ECO:0007669"/>
    <property type="project" value="InterPro"/>
</dbReference>
<feature type="domain" description="Penicillin-binding C-terminal" evidence="15">
    <location>
        <begin position="588"/>
        <end position="666"/>
    </location>
</feature>
<keyword evidence="8" id="KW-0378">Hydrolase</keyword>
<dbReference type="Pfam" id="PF00905">
    <property type="entry name" value="Transpeptidase"/>
    <property type="match status" value="1"/>
</dbReference>
<evidence type="ECO:0000256" key="1">
    <source>
        <dbReference type="ARBA" id="ARBA00004752"/>
    </source>
</evidence>
<comment type="pathway">
    <text evidence="1">Cell wall biogenesis; peptidoglycan biosynthesis.</text>
</comment>
<dbReference type="PANTHER" id="PTHR32282">
    <property type="entry name" value="BINDING PROTEIN TRANSPEPTIDASE, PUTATIVE-RELATED"/>
    <property type="match status" value="1"/>
</dbReference>
<evidence type="ECO:0000256" key="7">
    <source>
        <dbReference type="ARBA" id="ARBA00022679"/>
    </source>
</evidence>
<dbReference type="InterPro" id="IPR036950">
    <property type="entry name" value="PBP_transglycosylase"/>
</dbReference>
<keyword evidence="9" id="KW-0511">Multifunctional enzyme</keyword>
<evidence type="ECO:0000313" key="17">
    <source>
        <dbReference type="Proteomes" id="UP000283063"/>
    </source>
</evidence>
<dbReference type="Gene3D" id="1.10.3810.10">
    <property type="entry name" value="Biosynthetic peptidoglycan transglycosylase-like"/>
    <property type="match status" value="1"/>
</dbReference>
<comment type="similarity">
    <text evidence="3">In the N-terminal section; belongs to the glycosyltransferase 51 family.</text>
</comment>
<dbReference type="SUPFAM" id="SSF53955">
    <property type="entry name" value="Lysozyme-like"/>
    <property type="match status" value="1"/>
</dbReference>
<dbReference type="AlphaFoldDB" id="A0A3T0N871"/>
<dbReference type="GO" id="GO:0006508">
    <property type="term" value="P:proteolysis"/>
    <property type="evidence" value="ECO:0007669"/>
    <property type="project" value="UniProtKB-KW"/>
</dbReference>
<dbReference type="KEGG" id="sedi:EBB79_00195"/>
<evidence type="ECO:0000313" key="16">
    <source>
        <dbReference type="EMBL" id="AZV80230.1"/>
    </source>
</evidence>
<dbReference type="Proteomes" id="UP000283063">
    <property type="component" value="Chromosome"/>
</dbReference>
<comment type="catalytic activity">
    <reaction evidence="11">
        <text>[GlcNAc-(1-&gt;4)-Mur2Ac(oyl-L-Ala-gamma-D-Glu-L-Lys-D-Ala-D-Ala)](n)-di-trans,octa-cis-undecaprenyl diphosphate + beta-D-GlcNAc-(1-&gt;4)-Mur2Ac(oyl-L-Ala-gamma-D-Glu-L-Lys-D-Ala-D-Ala)-di-trans,octa-cis-undecaprenyl diphosphate = [GlcNAc-(1-&gt;4)-Mur2Ac(oyl-L-Ala-gamma-D-Glu-L-Lys-D-Ala-D-Ala)](n+1)-di-trans,octa-cis-undecaprenyl diphosphate + di-trans,octa-cis-undecaprenyl diphosphate + H(+)</text>
        <dbReference type="Rhea" id="RHEA:23708"/>
        <dbReference type="Rhea" id="RHEA-COMP:9602"/>
        <dbReference type="Rhea" id="RHEA-COMP:9603"/>
        <dbReference type="ChEBI" id="CHEBI:15378"/>
        <dbReference type="ChEBI" id="CHEBI:58405"/>
        <dbReference type="ChEBI" id="CHEBI:60033"/>
        <dbReference type="ChEBI" id="CHEBI:78435"/>
        <dbReference type="EC" id="2.4.99.28"/>
    </reaction>
</comment>
<evidence type="ECO:0000256" key="2">
    <source>
        <dbReference type="ARBA" id="ARBA00007090"/>
    </source>
</evidence>
<keyword evidence="5" id="KW-0645">Protease</keyword>
<reference evidence="16 17" key="1">
    <citation type="submission" date="2018-10" db="EMBL/GenBank/DDBJ databases">
        <title>Parasedimentitalea marina sp. nov., a psychrophilic bacterium isolated from deep seawater of the New Britain Trench.</title>
        <authorList>
            <person name="Cao J."/>
        </authorList>
    </citation>
    <scope>NUCLEOTIDE SEQUENCE [LARGE SCALE GENOMIC DNA]</scope>
    <source>
        <strain evidence="16 17">W43</strain>
    </source>
</reference>
<dbReference type="GO" id="GO:0008955">
    <property type="term" value="F:peptidoglycan glycosyltransferase activity"/>
    <property type="evidence" value="ECO:0007669"/>
    <property type="project" value="UniProtKB-EC"/>
</dbReference>
<evidence type="ECO:0000259" key="15">
    <source>
        <dbReference type="Pfam" id="PF06832"/>
    </source>
</evidence>
<dbReference type="InterPro" id="IPR011815">
    <property type="entry name" value="PBP_1c"/>
</dbReference>
<evidence type="ECO:0000256" key="9">
    <source>
        <dbReference type="ARBA" id="ARBA00023268"/>
    </source>
</evidence>
<dbReference type="NCBIfam" id="TIGR02073">
    <property type="entry name" value="PBP_1c"/>
    <property type="match status" value="1"/>
</dbReference>
<evidence type="ECO:0000256" key="10">
    <source>
        <dbReference type="ARBA" id="ARBA00044770"/>
    </source>
</evidence>
<evidence type="ECO:0000256" key="4">
    <source>
        <dbReference type="ARBA" id="ARBA00022645"/>
    </source>
</evidence>
<dbReference type="PANTHER" id="PTHR32282:SF15">
    <property type="entry name" value="PENICILLIN-BINDING PROTEIN 1C"/>
    <property type="match status" value="1"/>
</dbReference>
<dbReference type="Pfam" id="PF06832">
    <property type="entry name" value="BiPBP_C"/>
    <property type="match status" value="1"/>
</dbReference>
<dbReference type="InterPro" id="IPR001264">
    <property type="entry name" value="Glyco_trans_51"/>
</dbReference>
<dbReference type="EC" id="2.4.99.28" evidence="10"/>
<name>A0A3T0N871_9RHOB</name>
<accession>A0A3T0N871</accession>
<evidence type="ECO:0000259" key="14">
    <source>
        <dbReference type="Pfam" id="PF00912"/>
    </source>
</evidence>
<evidence type="ECO:0000256" key="8">
    <source>
        <dbReference type="ARBA" id="ARBA00022801"/>
    </source>
</evidence>
<keyword evidence="6" id="KW-0328">Glycosyltransferase</keyword>
<protein>
    <recommendedName>
        <fullName evidence="10">peptidoglycan glycosyltransferase</fullName>
        <ecNumber evidence="10">2.4.99.28</ecNumber>
    </recommendedName>
</protein>
<dbReference type="InterPro" id="IPR023346">
    <property type="entry name" value="Lysozyme-like_dom_sf"/>
</dbReference>
<dbReference type="UniPathway" id="UPA00219"/>
<gene>
    <name evidence="16" type="primary">pbpC</name>
    <name evidence="16" type="ORF">EBB79_00195</name>
</gene>
<dbReference type="InterPro" id="IPR012338">
    <property type="entry name" value="Beta-lactam/transpept-like"/>
</dbReference>
<evidence type="ECO:0000256" key="5">
    <source>
        <dbReference type="ARBA" id="ARBA00022670"/>
    </source>
</evidence>
<evidence type="ECO:0000256" key="6">
    <source>
        <dbReference type="ARBA" id="ARBA00022676"/>
    </source>
</evidence>
<keyword evidence="4" id="KW-0121">Carboxypeptidase</keyword>
<sequence>MTLAVLLVGGNRAFNSWIDDTELPVTLAETSTEVRDRNGQLLRAYPVGTGIWRLAVHPDQVDPSYLSMLVRYEDKRFWSHSGVDPRAMARAVGQAVWNGRAVSGGSTLTMQVARLLEDGSTGRWEGKLRQIRLALALERRLSKQQILTLYLTHAPYGGNLEGIRAATLAWFGKEPGRLTASESALLVAMPQSPERRRPDRAPDSARAARDRVLSRMSRQGVIDAGEMQMAQAEAIPRKMVPFAQLAPHLSDRMLATDPDLQRFDLTIDAGVQARMAQLLRDATRQGGERLSAAMVVADYQTGEVLASVGSPGYRDSRRLGFVDMTQALRSPGSTLKPLIYGLAFDEGLVHPETLIHDGPVNFDGYAPQNFDGEFRGDVRVREALQLSLNIPVVKLTNELGATRIMSALRRAGATPKLPGGVPGLAIALGGVGVSLHDLVQLYAGLAAGGQGPRLSLRLDEVSSQQRRLVSGVAAWQLMDILRGLAPPQGARAGVLAYKTGTSYGHRDAWALGWDGRHVIGVWMGRADGTPVPGVFGGSLAAPVLFEAFGRLKPGFEPLPPPPAATLIVSSAELPQPLRRFRPRDAAFEEPSDAPKLVFPPDGAQLALLDASLTLKLRGGTAPFLVLANGLPVIQGQHVREFEIPNPGRGFSALVVIDGKGKSTRVTVRVE</sequence>
<dbReference type="GO" id="GO:0004180">
    <property type="term" value="F:carboxypeptidase activity"/>
    <property type="evidence" value="ECO:0007669"/>
    <property type="project" value="UniProtKB-KW"/>
</dbReference>
<feature type="region of interest" description="Disordered" evidence="12">
    <location>
        <begin position="190"/>
        <end position="212"/>
    </location>
</feature>
<evidence type="ECO:0000259" key="13">
    <source>
        <dbReference type="Pfam" id="PF00905"/>
    </source>
</evidence>
<dbReference type="SUPFAM" id="SSF56601">
    <property type="entry name" value="beta-lactamase/transpeptidase-like"/>
    <property type="match status" value="1"/>
</dbReference>
<keyword evidence="17" id="KW-1185">Reference proteome</keyword>
<dbReference type="GO" id="GO:0030288">
    <property type="term" value="C:outer membrane-bounded periplasmic space"/>
    <property type="evidence" value="ECO:0007669"/>
    <property type="project" value="TreeGrafter"/>
</dbReference>
<dbReference type="Gene3D" id="3.40.710.10">
    <property type="entry name" value="DD-peptidase/beta-lactamase superfamily"/>
    <property type="match status" value="1"/>
</dbReference>
<dbReference type="EMBL" id="CP033219">
    <property type="protein sequence ID" value="AZV80230.1"/>
    <property type="molecule type" value="Genomic_DNA"/>
</dbReference>
<evidence type="ECO:0000256" key="3">
    <source>
        <dbReference type="ARBA" id="ARBA00007739"/>
    </source>
</evidence>
<dbReference type="InterPro" id="IPR001460">
    <property type="entry name" value="PCN-bd_Tpept"/>
</dbReference>
<organism evidence="16 17">
    <name type="scientific">Parasedimentitalea marina</name>
    <dbReference type="NCBI Taxonomy" id="2483033"/>
    <lineage>
        <taxon>Bacteria</taxon>
        <taxon>Pseudomonadati</taxon>
        <taxon>Pseudomonadota</taxon>
        <taxon>Alphaproteobacteria</taxon>
        <taxon>Rhodobacterales</taxon>
        <taxon>Paracoccaceae</taxon>
        <taxon>Parasedimentitalea</taxon>
    </lineage>
</organism>
<evidence type="ECO:0000256" key="12">
    <source>
        <dbReference type="SAM" id="MobiDB-lite"/>
    </source>
</evidence>
<keyword evidence="7" id="KW-0808">Transferase</keyword>
<dbReference type="InterPro" id="IPR050396">
    <property type="entry name" value="Glycosyltr_51/Transpeptidase"/>
</dbReference>
<feature type="compositionally biased region" description="Basic and acidic residues" evidence="12">
    <location>
        <begin position="193"/>
        <end position="212"/>
    </location>
</feature>